<accession>A0A836ERN7</accession>
<evidence type="ECO:0000256" key="11">
    <source>
        <dbReference type="ARBA" id="ARBA00023027"/>
    </source>
</evidence>
<evidence type="ECO:0000256" key="9">
    <source>
        <dbReference type="ARBA" id="ARBA00022968"/>
    </source>
</evidence>
<dbReference type="UniPathway" id="UPA00796">
    <property type="reaction ID" value="UER00771"/>
</dbReference>
<feature type="non-terminal residue" evidence="21">
    <location>
        <position position="479"/>
    </location>
</feature>
<evidence type="ECO:0000256" key="18">
    <source>
        <dbReference type="SAM" id="Coils"/>
    </source>
</evidence>
<organism evidence="21 22">
    <name type="scientific">Pseudoatta argentina</name>
    <dbReference type="NCBI Taxonomy" id="621737"/>
    <lineage>
        <taxon>Eukaryota</taxon>
        <taxon>Metazoa</taxon>
        <taxon>Ecdysozoa</taxon>
        <taxon>Arthropoda</taxon>
        <taxon>Hexapoda</taxon>
        <taxon>Insecta</taxon>
        <taxon>Pterygota</taxon>
        <taxon>Neoptera</taxon>
        <taxon>Endopterygota</taxon>
        <taxon>Hymenoptera</taxon>
        <taxon>Apocrita</taxon>
        <taxon>Aculeata</taxon>
        <taxon>Formicoidea</taxon>
        <taxon>Formicidae</taxon>
        <taxon>Myrmicinae</taxon>
        <taxon>Pseudoatta</taxon>
    </lineage>
</organism>
<dbReference type="InterPro" id="IPR044516">
    <property type="entry name" value="UXS-like"/>
</dbReference>
<comment type="subcellular location">
    <subcellularLocation>
        <location evidence="2">Golgi apparatus</location>
        <location evidence="2">Golgi stack membrane</location>
        <topology evidence="2">Single-pass type II membrane protein</topology>
    </subcellularLocation>
</comment>
<keyword evidence="9" id="KW-0735">Signal-anchor</keyword>
<proteinExistence type="inferred from homology"/>
<evidence type="ECO:0000256" key="7">
    <source>
        <dbReference type="ARBA" id="ARBA00022692"/>
    </source>
</evidence>
<protein>
    <recommendedName>
        <fullName evidence="6">UDP-glucuronic acid decarboxylase 1</fullName>
        <ecNumber evidence="5">4.1.1.35</ecNumber>
    </recommendedName>
    <alternativeName>
        <fullName evidence="16">UDP-glucuronate decarboxylase 1</fullName>
    </alternativeName>
</protein>
<dbReference type="GO" id="GO:0070403">
    <property type="term" value="F:NAD+ binding"/>
    <property type="evidence" value="ECO:0007669"/>
    <property type="project" value="InterPro"/>
</dbReference>
<dbReference type="Gene3D" id="3.40.50.720">
    <property type="entry name" value="NAD(P)-binding Rossmann-like Domain"/>
    <property type="match status" value="2"/>
</dbReference>
<dbReference type="GO" id="GO:0032580">
    <property type="term" value="C:Golgi cisterna membrane"/>
    <property type="evidence" value="ECO:0007669"/>
    <property type="project" value="UniProtKB-SubCell"/>
</dbReference>
<keyword evidence="12" id="KW-0333">Golgi apparatus</keyword>
<keyword evidence="13 19" id="KW-0472">Membrane</keyword>
<keyword evidence="10 19" id="KW-1133">Transmembrane helix</keyword>
<evidence type="ECO:0000256" key="2">
    <source>
        <dbReference type="ARBA" id="ARBA00004447"/>
    </source>
</evidence>
<dbReference type="PANTHER" id="PTHR43078">
    <property type="entry name" value="UDP-GLUCURONIC ACID DECARBOXYLASE-RELATED"/>
    <property type="match status" value="1"/>
</dbReference>
<feature type="non-terminal residue" evidence="21">
    <location>
        <position position="1"/>
    </location>
</feature>
<keyword evidence="18" id="KW-0175">Coiled coil</keyword>
<evidence type="ECO:0000256" key="6">
    <source>
        <dbReference type="ARBA" id="ARBA00018816"/>
    </source>
</evidence>
<evidence type="ECO:0000256" key="8">
    <source>
        <dbReference type="ARBA" id="ARBA00022793"/>
    </source>
</evidence>
<dbReference type="Pfam" id="PF16363">
    <property type="entry name" value="GDP_Man_Dehyd"/>
    <property type="match status" value="1"/>
</dbReference>
<comment type="cofactor">
    <cofactor evidence="1">
        <name>NAD(+)</name>
        <dbReference type="ChEBI" id="CHEBI:57540"/>
    </cofactor>
</comment>
<comment type="pathway">
    <text evidence="3">Nucleotide-sugar biosynthesis; UDP-alpha-D-xylose biosynthesis; UDP-alpha-D-xylose from UDP-alpha-D-glucuronate: step 1/1.</text>
</comment>
<keyword evidence="8" id="KW-0210">Decarboxylase</keyword>
<evidence type="ECO:0000256" key="15">
    <source>
        <dbReference type="ARBA" id="ARBA00023239"/>
    </source>
</evidence>
<dbReference type="AlphaFoldDB" id="A0A836ERN7"/>
<evidence type="ECO:0000313" key="21">
    <source>
        <dbReference type="EMBL" id="KAG5312976.1"/>
    </source>
</evidence>
<dbReference type="EMBL" id="JAANIA010002538">
    <property type="protein sequence ID" value="KAG5312976.1"/>
    <property type="molecule type" value="Genomic_DNA"/>
</dbReference>
<feature type="coiled-coil region" evidence="18">
    <location>
        <begin position="106"/>
        <end position="133"/>
    </location>
</feature>
<dbReference type="InterPro" id="IPR036291">
    <property type="entry name" value="NAD(P)-bd_dom_sf"/>
</dbReference>
<evidence type="ECO:0000256" key="19">
    <source>
        <dbReference type="SAM" id="Phobius"/>
    </source>
</evidence>
<evidence type="ECO:0000256" key="4">
    <source>
        <dbReference type="ARBA" id="ARBA00007505"/>
    </source>
</evidence>
<evidence type="ECO:0000256" key="3">
    <source>
        <dbReference type="ARBA" id="ARBA00005100"/>
    </source>
</evidence>
<comment type="similarity">
    <text evidence="4">Belongs to the NAD(P)-dependent epimerase/dehydratase family. UDP-glucuronic acid decarboxylase subfamily.</text>
</comment>
<evidence type="ECO:0000256" key="1">
    <source>
        <dbReference type="ARBA" id="ARBA00001911"/>
    </source>
</evidence>
<dbReference type="PANTHER" id="PTHR43078:SF6">
    <property type="entry name" value="UDP-GLUCURONIC ACID DECARBOXYLASE 1"/>
    <property type="match status" value="1"/>
</dbReference>
<keyword evidence="7 19" id="KW-0812">Transmembrane</keyword>
<dbReference type="FunFam" id="3.40.50.720:FF:000065">
    <property type="entry name" value="UDP-glucuronic acid decarboxylase 1"/>
    <property type="match status" value="1"/>
</dbReference>
<feature type="transmembrane region" description="Helical" evidence="19">
    <location>
        <begin position="40"/>
        <end position="58"/>
    </location>
</feature>
<evidence type="ECO:0000313" key="22">
    <source>
        <dbReference type="Proteomes" id="UP000668214"/>
    </source>
</evidence>
<keyword evidence="15" id="KW-0456">Lyase</keyword>
<keyword evidence="22" id="KW-1185">Reference proteome</keyword>
<evidence type="ECO:0000256" key="12">
    <source>
        <dbReference type="ARBA" id="ARBA00023034"/>
    </source>
</evidence>
<evidence type="ECO:0000256" key="10">
    <source>
        <dbReference type="ARBA" id="ARBA00022989"/>
    </source>
</evidence>
<comment type="caution">
    <text evidence="21">The sequence shown here is derived from an EMBL/GenBank/DDBJ whole genome shotgun (WGS) entry which is preliminary data.</text>
</comment>
<dbReference type="Proteomes" id="UP000668214">
    <property type="component" value="Unassembled WGS sequence"/>
</dbReference>
<dbReference type="CDD" id="cd05230">
    <property type="entry name" value="UGD_SDR_e"/>
    <property type="match status" value="1"/>
</dbReference>
<dbReference type="GO" id="GO:0042732">
    <property type="term" value="P:D-xylose metabolic process"/>
    <property type="evidence" value="ECO:0007669"/>
    <property type="project" value="InterPro"/>
</dbReference>
<name>A0A836ERN7_9HYME</name>
<evidence type="ECO:0000256" key="14">
    <source>
        <dbReference type="ARBA" id="ARBA00023180"/>
    </source>
</evidence>
<feature type="domain" description="NAD(P)-binding" evidence="20">
    <location>
        <begin position="150"/>
        <end position="445"/>
    </location>
</feature>
<sequence>MRHAFSRCPLVSVYRGGYVPSPHVYILNYMVITQRKMKQVAIFAICALLVLGFYKTLVTTEEERSFNRGRHRAVLGVNKANLDKNELEVATQKIHDVEDDGDIRDIEEAKVRIRELEGKLQHLEAAIKNGVAKDFPTVKFLNYKNRKRILVTGGAGFVGSHLVDRLMLAGHEVIVVDNFFTGRKRNVEHWVGHENFELVHHDIVRPLYLEVDEIYHLASPASPPHYMLNPVKTIKTNTLGTINMLGLAKRVGARVLIASTSEVYGDPNEHPQAETYWGHVNPIGPRACYDEGKRVAETLSYAYMRHEGVSVRVARIFNTFGPRMHMNDGRVVSNFIIQALQNESITIYGSGKQTRSFQYVSDLVDGLVALMASNYTLPVNIGNPEEQTIEKFARVIKSLVGATSEIVELAAVEDDPQRRRPDISRAKKYLNWEPKVPLAEGLKKTIVYFAKELQRTKHSQKNSFKQSSYKNDHDIVEQL</sequence>
<dbReference type="SUPFAM" id="SSF51735">
    <property type="entry name" value="NAD(P)-binding Rossmann-fold domains"/>
    <property type="match status" value="1"/>
</dbReference>
<evidence type="ECO:0000259" key="20">
    <source>
        <dbReference type="Pfam" id="PF16363"/>
    </source>
</evidence>
<evidence type="ECO:0000256" key="16">
    <source>
        <dbReference type="ARBA" id="ARBA00031585"/>
    </source>
</evidence>
<keyword evidence="14" id="KW-0325">Glycoprotein</keyword>
<evidence type="ECO:0000256" key="17">
    <source>
        <dbReference type="ARBA" id="ARBA00049410"/>
    </source>
</evidence>
<evidence type="ECO:0000256" key="5">
    <source>
        <dbReference type="ARBA" id="ARBA00012290"/>
    </source>
</evidence>
<reference evidence="21" key="1">
    <citation type="submission" date="2020-02" db="EMBL/GenBank/DDBJ databases">
        <title>Relaxed selection underlies rapid genomic changes in the transitions from sociality to social parasitism in ants.</title>
        <authorList>
            <person name="Bi X."/>
        </authorList>
    </citation>
    <scope>NUCLEOTIDE SEQUENCE</scope>
    <source>
        <strain evidence="21">BGI-DK2014c</strain>
        <tissue evidence="21">Whole body</tissue>
    </source>
</reference>
<dbReference type="InterPro" id="IPR016040">
    <property type="entry name" value="NAD(P)-bd_dom"/>
</dbReference>
<gene>
    <name evidence="21" type="primary">Uxs1</name>
    <name evidence="21" type="ORF">G6Z78_0000937</name>
</gene>
<dbReference type="GO" id="GO:0048040">
    <property type="term" value="F:UDP-glucuronate decarboxylase activity"/>
    <property type="evidence" value="ECO:0007669"/>
    <property type="project" value="UniProtKB-EC"/>
</dbReference>
<evidence type="ECO:0000256" key="13">
    <source>
        <dbReference type="ARBA" id="ARBA00023136"/>
    </source>
</evidence>
<dbReference type="EC" id="4.1.1.35" evidence="5"/>
<comment type="catalytic activity">
    <reaction evidence="17">
        <text>UDP-alpha-D-glucuronate + H(+) = UDP-alpha-D-xylose + CO2</text>
        <dbReference type="Rhea" id="RHEA:23916"/>
        <dbReference type="ChEBI" id="CHEBI:15378"/>
        <dbReference type="ChEBI" id="CHEBI:16526"/>
        <dbReference type="ChEBI" id="CHEBI:57632"/>
        <dbReference type="ChEBI" id="CHEBI:58052"/>
        <dbReference type="EC" id="4.1.1.35"/>
    </reaction>
    <physiologicalReaction direction="left-to-right" evidence="17">
        <dbReference type="Rhea" id="RHEA:23917"/>
    </physiologicalReaction>
</comment>
<dbReference type="GO" id="GO:0033320">
    <property type="term" value="P:UDP-D-xylose biosynthetic process"/>
    <property type="evidence" value="ECO:0007669"/>
    <property type="project" value="UniProtKB-UniPathway"/>
</dbReference>
<keyword evidence="11" id="KW-0520">NAD</keyword>